<feature type="domain" description="Ig-like" evidence="3">
    <location>
        <begin position="155"/>
        <end position="247"/>
    </location>
</feature>
<sequence>MIAFLTLFFYMTSLTMCYQRLSVNNNNHNNLDAKPTHMPPLHYPHGHRWNEPFFDLTMPKNITSLVGKSAYLGCRVKHLGNKTVAWIRHRDLHILTVGTYTYTTDQRFQTSYHRDIDEWTLQIKWAQQRDAGVYECQISTQPVRSFSVNLNIVVPTASILGGPDLYVDKGSTINLTCVIKFSPEPPTHIFWYHQDKVLSEETSGGRIKFKTIKSEETKSILLISDADLLDSGKYSCYPSNTEIASLRVHVLQGERPEAMQTNSAPTARHSAAAQPNKLISALVGAFVLLQMYTFLCKNAGHITEHNNNDQSKQRTRAAALSPHRGPNPSHTSTRAHSTAQHLPLQQQQRPQPRHRQQHQQQQYQHSQIGSSILALLAMALLRCNNVTIVDSIAAPSTEQLTQRHRQPDQMQRKSTAQAVNFDALAKTSSTAR</sequence>
<dbReference type="GeneID" id="105231306"/>
<evidence type="ECO:0000259" key="3">
    <source>
        <dbReference type="PROSITE" id="PS50835"/>
    </source>
</evidence>
<dbReference type="PANTHER" id="PTHR23279">
    <property type="entry name" value="DEFECTIVE PROBOSCIS EXTENSION RESPONSE DPR -RELATED"/>
    <property type="match status" value="1"/>
</dbReference>
<dbReference type="SMART" id="SM00408">
    <property type="entry name" value="IGc2"/>
    <property type="match status" value="2"/>
</dbReference>
<gene>
    <name evidence="5" type="primary">LOC105231306</name>
</gene>
<dbReference type="Gene3D" id="2.60.40.10">
    <property type="entry name" value="Immunoglobulins"/>
    <property type="match status" value="2"/>
</dbReference>
<accession>A0AA54YN17</accession>
<dbReference type="PANTHER" id="PTHR23279:SF46">
    <property type="entry name" value="DEFECTIVE PROBOSCIS EXTENSION RESPONSE 10, ISOFORM A-RELATED"/>
    <property type="match status" value="1"/>
</dbReference>
<dbReference type="Pfam" id="PF13927">
    <property type="entry name" value="Ig_3"/>
    <property type="match status" value="1"/>
</dbReference>
<keyword evidence="2" id="KW-0732">Signal</keyword>
<dbReference type="InterPro" id="IPR013098">
    <property type="entry name" value="Ig_I-set"/>
</dbReference>
<proteinExistence type="predicted"/>
<dbReference type="RefSeq" id="XP_011210824.2">
    <property type="nucleotide sequence ID" value="XM_011212522.4"/>
</dbReference>
<name>A0AA54YN17_BACDO</name>
<evidence type="ECO:0000256" key="1">
    <source>
        <dbReference type="SAM" id="MobiDB-lite"/>
    </source>
</evidence>
<feature type="signal peptide" evidence="2">
    <location>
        <begin position="1"/>
        <end position="17"/>
    </location>
</feature>
<dbReference type="InterPro" id="IPR036179">
    <property type="entry name" value="Ig-like_dom_sf"/>
</dbReference>
<dbReference type="InterPro" id="IPR007110">
    <property type="entry name" value="Ig-like_dom"/>
</dbReference>
<dbReference type="InterPro" id="IPR037448">
    <property type="entry name" value="Zig-8"/>
</dbReference>
<feature type="compositionally biased region" description="Low complexity" evidence="1">
    <location>
        <begin position="340"/>
        <end position="350"/>
    </location>
</feature>
<organism evidence="4 5">
    <name type="scientific">Bactrocera dorsalis</name>
    <name type="common">Oriental fruit fly</name>
    <name type="synonym">Dacus dorsalis</name>
    <dbReference type="NCBI Taxonomy" id="27457"/>
    <lineage>
        <taxon>Eukaryota</taxon>
        <taxon>Metazoa</taxon>
        <taxon>Ecdysozoa</taxon>
        <taxon>Arthropoda</taxon>
        <taxon>Hexapoda</taxon>
        <taxon>Insecta</taxon>
        <taxon>Pterygota</taxon>
        <taxon>Neoptera</taxon>
        <taxon>Endopterygota</taxon>
        <taxon>Diptera</taxon>
        <taxon>Brachycera</taxon>
        <taxon>Muscomorpha</taxon>
        <taxon>Tephritoidea</taxon>
        <taxon>Tephritidae</taxon>
        <taxon>Bactrocera</taxon>
        <taxon>Bactrocera</taxon>
    </lineage>
</organism>
<dbReference type="InterPro" id="IPR013783">
    <property type="entry name" value="Ig-like_fold"/>
</dbReference>
<reference evidence="5" key="1">
    <citation type="submission" date="2025-08" db="UniProtKB">
        <authorList>
            <consortium name="RefSeq"/>
        </authorList>
    </citation>
    <scope>IDENTIFICATION</scope>
    <source>
        <tissue evidence="5">Adult</tissue>
    </source>
</reference>
<feature type="compositionally biased region" description="Polar residues" evidence="1">
    <location>
        <begin position="328"/>
        <end position="339"/>
    </location>
</feature>
<evidence type="ECO:0000313" key="4">
    <source>
        <dbReference type="Proteomes" id="UP001652620"/>
    </source>
</evidence>
<feature type="domain" description="Ig-like" evidence="3">
    <location>
        <begin position="52"/>
        <end position="147"/>
    </location>
</feature>
<feature type="region of interest" description="Disordered" evidence="1">
    <location>
        <begin position="397"/>
        <end position="416"/>
    </location>
</feature>
<protein>
    <submittedName>
        <fullName evidence="5">Uncharacterized protein LOC105231306 isoform X2</fullName>
    </submittedName>
</protein>
<dbReference type="CDD" id="cd00096">
    <property type="entry name" value="Ig"/>
    <property type="match status" value="1"/>
</dbReference>
<evidence type="ECO:0000256" key="2">
    <source>
        <dbReference type="SAM" id="SignalP"/>
    </source>
</evidence>
<evidence type="ECO:0000313" key="5">
    <source>
        <dbReference type="RefSeq" id="XP_011210824.2"/>
    </source>
</evidence>
<dbReference type="OrthoDB" id="190835at2759"/>
<dbReference type="SUPFAM" id="SSF48726">
    <property type="entry name" value="Immunoglobulin"/>
    <property type="match status" value="2"/>
</dbReference>
<feature type="region of interest" description="Disordered" evidence="1">
    <location>
        <begin position="303"/>
        <end position="365"/>
    </location>
</feature>
<dbReference type="PROSITE" id="PS50835">
    <property type="entry name" value="IG_LIKE"/>
    <property type="match status" value="2"/>
</dbReference>
<dbReference type="InterPro" id="IPR003598">
    <property type="entry name" value="Ig_sub2"/>
</dbReference>
<feature type="chain" id="PRO_5045197616" evidence="2">
    <location>
        <begin position="18"/>
        <end position="432"/>
    </location>
</feature>
<dbReference type="Pfam" id="PF07679">
    <property type="entry name" value="I-set"/>
    <property type="match status" value="1"/>
</dbReference>
<dbReference type="SMART" id="SM00409">
    <property type="entry name" value="IG"/>
    <property type="match status" value="2"/>
</dbReference>
<dbReference type="InterPro" id="IPR003599">
    <property type="entry name" value="Ig_sub"/>
</dbReference>
<keyword evidence="4" id="KW-1185">Reference proteome</keyword>
<dbReference type="Proteomes" id="UP001652620">
    <property type="component" value="Chromosome 5"/>
</dbReference>